<keyword evidence="1" id="KW-1133">Transmembrane helix</keyword>
<evidence type="ECO:0000256" key="1">
    <source>
        <dbReference type="SAM" id="Phobius"/>
    </source>
</evidence>
<evidence type="ECO:0000313" key="2">
    <source>
        <dbReference type="EMBL" id="KFZ28146.1"/>
    </source>
</evidence>
<comment type="caution">
    <text evidence="2">The sequence shown here is derived from an EMBL/GenBank/DDBJ whole genome shotgun (WGS) entry which is preliminary data.</text>
</comment>
<organism evidence="2 3">
    <name type="scientific">Pseudidiomarina atlantica</name>
    <dbReference type="NCBI Taxonomy" id="1517416"/>
    <lineage>
        <taxon>Bacteria</taxon>
        <taxon>Pseudomonadati</taxon>
        <taxon>Pseudomonadota</taxon>
        <taxon>Gammaproteobacteria</taxon>
        <taxon>Alteromonadales</taxon>
        <taxon>Idiomarinaceae</taxon>
        <taxon>Pseudidiomarina</taxon>
    </lineage>
</organism>
<feature type="transmembrane region" description="Helical" evidence="1">
    <location>
        <begin position="12"/>
        <end position="36"/>
    </location>
</feature>
<dbReference type="OrthoDB" id="6238700at2"/>
<keyword evidence="1" id="KW-0812">Transmembrane</keyword>
<dbReference type="Proteomes" id="UP000053718">
    <property type="component" value="Unassembled WGS sequence"/>
</dbReference>
<evidence type="ECO:0000313" key="3">
    <source>
        <dbReference type="Proteomes" id="UP000053718"/>
    </source>
</evidence>
<keyword evidence="1" id="KW-0472">Membrane</keyword>
<name>A0A094J6C5_9GAMM</name>
<protein>
    <submittedName>
        <fullName evidence="2">Uncharacterized protein</fullName>
    </submittedName>
</protein>
<gene>
    <name evidence="2" type="ORF">IDAT_11205</name>
</gene>
<keyword evidence="3" id="KW-1185">Reference proteome</keyword>
<dbReference type="EMBL" id="JPIN01000012">
    <property type="protein sequence ID" value="KFZ28146.1"/>
    <property type="molecule type" value="Genomic_DNA"/>
</dbReference>
<feature type="transmembrane region" description="Helical" evidence="1">
    <location>
        <begin position="48"/>
        <end position="68"/>
    </location>
</feature>
<dbReference type="STRING" id="1517416.IDAT_11205"/>
<sequence>MLKKLLQHVGAFVIVMLAFAMLSLPAIGFTYLLAWLLSFLFDINFDSAITHGVLLVLAAIWTLATINSKEGSEELSKMLTLKR</sequence>
<proteinExistence type="predicted"/>
<reference evidence="2 3" key="1">
    <citation type="submission" date="2014-06" db="EMBL/GenBank/DDBJ databases">
        <title>Draft genome sequence of Idiomarina sp. MCCC 1A10513.</title>
        <authorList>
            <person name="Du J."/>
            <person name="Lai Q."/>
            <person name="Shao Z."/>
        </authorList>
    </citation>
    <scope>NUCLEOTIDE SEQUENCE [LARGE SCALE GENOMIC DNA]</scope>
    <source>
        <strain evidence="2 3">MCCC 1A10513</strain>
    </source>
</reference>
<accession>A0A094J6C5</accession>
<dbReference type="RefSeq" id="WP_034733602.1">
    <property type="nucleotide sequence ID" value="NZ_JPIN01000012.1"/>
</dbReference>
<dbReference type="AlphaFoldDB" id="A0A094J6C5"/>